<feature type="compositionally biased region" description="Low complexity" evidence="1">
    <location>
        <begin position="82"/>
        <end position="102"/>
    </location>
</feature>
<feature type="compositionally biased region" description="Polar residues" evidence="1">
    <location>
        <begin position="307"/>
        <end position="319"/>
    </location>
</feature>
<reference evidence="2" key="1">
    <citation type="journal article" date="2020" name="Fungal Divers.">
        <title>Resolving the Mortierellaceae phylogeny through synthesis of multi-gene phylogenetics and phylogenomics.</title>
        <authorList>
            <person name="Vandepol N."/>
            <person name="Liber J."/>
            <person name="Desiro A."/>
            <person name="Na H."/>
            <person name="Kennedy M."/>
            <person name="Barry K."/>
            <person name="Grigoriev I.V."/>
            <person name="Miller A.N."/>
            <person name="O'Donnell K."/>
            <person name="Stajich J.E."/>
            <person name="Bonito G."/>
        </authorList>
    </citation>
    <scope>NUCLEOTIDE SEQUENCE</scope>
    <source>
        <strain evidence="2">NRRL 28262</strain>
    </source>
</reference>
<dbReference type="PANTHER" id="PTHR21581:SF6">
    <property type="entry name" value="TRAFFICKING PROTEIN PARTICLE COMPLEX SUBUNIT 12"/>
    <property type="match status" value="1"/>
</dbReference>
<dbReference type="SUPFAM" id="SSF48452">
    <property type="entry name" value="TPR-like"/>
    <property type="match status" value="1"/>
</dbReference>
<protein>
    <submittedName>
        <fullName evidence="2">Trafficking protein particle complex subunit 12</fullName>
    </submittedName>
</protein>
<sequence length="765" mass="83899">MSRSVPFEDPLLHPPSPPVGAESTAGTRKQPEPVKSPLAAQVDDGPIPFQTTSSADSSSIFTPPPFKPQAHRAAATPSPQPAAVNTIINPTTTTASATTKPAQPDFVDPLSAASSNDDLTTTNNSSSGSLTSRPSNNNPKRNSAKLTSPSIGIPVVNNSMPTEFPTHLASPPLPQRPPTIGGTTFSAFQAFSTALNPSTAAGTPIAATPSESGTPAPGVRGVSDLILDGNPLEHPQQQHQSHHQSQPSIGLGLDHPPPQPPSAPIEAPVPTESWAKRHSIGVSTNPSGISFQDQGDMVRQELRSPEQETGASSTILSTPRSPPEDGNRVQLHIRAPGDQGKDQSFASIRSPGFAIPQSPMRKEGFPVLNAHNMFHEITMTDAMNDLMVKHIPADQRVLRDWSGLTEAEQRQASRSEILHELTINNSWRAMTRYTRSQILMTPSEYILELINLWYARLLALVKLGQYEMAQAELDQLGDLYGPQYRYENYAPDSFAIQGIQSLEQPHGDGIRRGCMVPFEMFILKARLQGYLGDIYEAIDQLYELIMRSKKFEAICQVSDDLIGIKQWQDIAGQLHLMVLNYLVELKDYPTATKHARDLSRKYPHDVNFQSGLGRLYLQLGDLVRAEEVFKEVDTMVKSHHSEAEQAHFCLQLTMNRALLAVTQGQWLVAKAAFEEVLAQEPENLAATNNLAVCELYAGQLNEAIPRVEKLMFAYPTSAGTSEPLVFNMATLYELRTEGSFRKKQQVMVEVSKWAGDQFNVSMFKI</sequence>
<evidence type="ECO:0000256" key="1">
    <source>
        <dbReference type="SAM" id="MobiDB-lite"/>
    </source>
</evidence>
<feature type="compositionally biased region" description="Low complexity" evidence="1">
    <location>
        <begin position="114"/>
        <end position="141"/>
    </location>
</feature>
<dbReference type="PANTHER" id="PTHR21581">
    <property type="entry name" value="D-ALANYL-D-ALANINE CARBOXYPEPTIDASE"/>
    <property type="match status" value="1"/>
</dbReference>
<comment type="caution">
    <text evidence="2">The sequence shown here is derived from an EMBL/GenBank/DDBJ whole genome shotgun (WGS) entry which is preliminary data.</text>
</comment>
<dbReference type="Pfam" id="PF13432">
    <property type="entry name" value="TPR_16"/>
    <property type="match status" value="2"/>
</dbReference>
<feature type="compositionally biased region" description="Polar residues" evidence="1">
    <location>
        <begin position="144"/>
        <end position="161"/>
    </location>
</feature>
<dbReference type="EMBL" id="JAAAIL010000639">
    <property type="protein sequence ID" value="KAG0274190.1"/>
    <property type="molecule type" value="Genomic_DNA"/>
</dbReference>
<feature type="region of interest" description="Disordered" evidence="1">
    <location>
        <begin position="199"/>
        <end position="268"/>
    </location>
</feature>
<accession>A0AAD4DDN8</accession>
<dbReference type="Gene3D" id="1.25.40.10">
    <property type="entry name" value="Tetratricopeptide repeat domain"/>
    <property type="match status" value="2"/>
</dbReference>
<evidence type="ECO:0000313" key="2">
    <source>
        <dbReference type="EMBL" id="KAG0274190.1"/>
    </source>
</evidence>
<proteinExistence type="predicted"/>
<feature type="region of interest" description="Disordered" evidence="1">
    <location>
        <begin position="1"/>
        <end position="184"/>
    </location>
</feature>
<keyword evidence="3" id="KW-1185">Reference proteome</keyword>
<evidence type="ECO:0000313" key="3">
    <source>
        <dbReference type="Proteomes" id="UP001194580"/>
    </source>
</evidence>
<dbReference type="GO" id="GO:0005794">
    <property type="term" value="C:Golgi apparatus"/>
    <property type="evidence" value="ECO:0007669"/>
    <property type="project" value="TreeGrafter"/>
</dbReference>
<feature type="compositionally biased region" description="Low complexity" evidence="1">
    <location>
        <begin position="234"/>
        <end position="248"/>
    </location>
</feature>
<dbReference type="Proteomes" id="UP001194580">
    <property type="component" value="Unassembled WGS sequence"/>
</dbReference>
<dbReference type="AlphaFoldDB" id="A0AAD4DDN8"/>
<name>A0AAD4DDN8_9FUNG</name>
<feature type="compositionally biased region" description="Polar residues" evidence="1">
    <location>
        <begin position="49"/>
        <end position="61"/>
    </location>
</feature>
<dbReference type="GO" id="GO:0030008">
    <property type="term" value="C:TRAPP complex"/>
    <property type="evidence" value="ECO:0007669"/>
    <property type="project" value="TreeGrafter"/>
</dbReference>
<gene>
    <name evidence="2" type="primary">TRAPPC12</name>
    <name evidence="2" type="ORF">BGZ95_010025</name>
</gene>
<feature type="region of interest" description="Disordered" evidence="1">
    <location>
        <begin position="299"/>
        <end position="330"/>
    </location>
</feature>
<organism evidence="2 3">
    <name type="scientific">Linnemannia exigua</name>
    <dbReference type="NCBI Taxonomy" id="604196"/>
    <lineage>
        <taxon>Eukaryota</taxon>
        <taxon>Fungi</taxon>
        <taxon>Fungi incertae sedis</taxon>
        <taxon>Mucoromycota</taxon>
        <taxon>Mortierellomycotina</taxon>
        <taxon>Mortierellomycetes</taxon>
        <taxon>Mortierellales</taxon>
        <taxon>Mortierellaceae</taxon>
        <taxon>Linnemannia</taxon>
    </lineage>
</organism>
<dbReference type="InterPro" id="IPR011990">
    <property type="entry name" value="TPR-like_helical_dom_sf"/>
</dbReference>